<evidence type="ECO:0000256" key="4">
    <source>
        <dbReference type="ARBA" id="ARBA00022630"/>
    </source>
</evidence>
<sequence length="316" mass="36320">MQVIRNIEKIDYPNPVITIGNFDGVHMGHQKIFDFVKRKAKEIKGTSVVITFNPHPIKVLYKEHPLKLITTNEDKIKLIEKCGIDITICIPFTLEFAQIEAEDFIKNILVEKFHVKWIVVGYDYRFGKARKGDKELLKKLSEKYGFRVTVLKAYRKKGKILSSTAVRNALFEGNIKEANQFLGRAYHIDGEVIKGMGRGSSILGYPTANFVPKQEIVPKIGVYAVKVTTPDLKTYRGVANIGKNPTFGDIDMSYEVHILNFRENLLGKTLRIHFIDRIRDEKKFNSPEELKGNIAKDIEEAKRIFKKDRTKLFLDF</sequence>
<accession>A0A0U9HQV6</accession>
<keyword evidence="8 15" id="KW-0547">Nucleotide-binding</keyword>
<dbReference type="EMBL" id="BCNO01000002">
    <property type="protein sequence ID" value="GAQ95431.1"/>
    <property type="molecule type" value="Genomic_DNA"/>
</dbReference>
<dbReference type="GO" id="GO:0006747">
    <property type="term" value="P:FAD biosynthetic process"/>
    <property type="evidence" value="ECO:0007669"/>
    <property type="project" value="UniProtKB-UniRule"/>
</dbReference>
<dbReference type="STRING" id="86166.TAGGR_2324"/>
<dbReference type="GO" id="GO:0009231">
    <property type="term" value="P:riboflavin biosynthetic process"/>
    <property type="evidence" value="ECO:0007669"/>
    <property type="project" value="InterPro"/>
</dbReference>
<name>A0A0U9HQV6_9BACT</name>
<evidence type="ECO:0000256" key="3">
    <source>
        <dbReference type="ARBA" id="ARBA00005201"/>
    </source>
</evidence>
<dbReference type="NCBIfam" id="NF004160">
    <property type="entry name" value="PRK05627.1-3"/>
    <property type="match status" value="1"/>
</dbReference>
<dbReference type="UniPathway" id="UPA00277">
    <property type="reaction ID" value="UER00407"/>
</dbReference>
<dbReference type="GO" id="GO:0003919">
    <property type="term" value="F:FMN adenylyltransferase activity"/>
    <property type="evidence" value="ECO:0007669"/>
    <property type="project" value="UniProtKB-UniRule"/>
</dbReference>
<evidence type="ECO:0000313" key="17">
    <source>
        <dbReference type="EMBL" id="GAQ95431.1"/>
    </source>
</evidence>
<dbReference type="PANTHER" id="PTHR22749">
    <property type="entry name" value="RIBOFLAVIN KINASE/FMN ADENYLYLTRANSFERASE"/>
    <property type="match status" value="1"/>
</dbReference>
<dbReference type="SUPFAM" id="SSF82114">
    <property type="entry name" value="Riboflavin kinase-like"/>
    <property type="match status" value="1"/>
</dbReference>
<dbReference type="EC" id="2.7.1.26" evidence="15"/>
<evidence type="ECO:0000256" key="7">
    <source>
        <dbReference type="ARBA" id="ARBA00022695"/>
    </source>
</evidence>
<dbReference type="Gene3D" id="3.40.50.620">
    <property type="entry name" value="HUPs"/>
    <property type="match status" value="1"/>
</dbReference>
<evidence type="ECO:0000256" key="9">
    <source>
        <dbReference type="ARBA" id="ARBA00022777"/>
    </source>
</evidence>
<comment type="catalytic activity">
    <reaction evidence="14 15">
        <text>FMN + ATP + H(+) = FAD + diphosphate</text>
        <dbReference type="Rhea" id="RHEA:17237"/>
        <dbReference type="ChEBI" id="CHEBI:15378"/>
        <dbReference type="ChEBI" id="CHEBI:30616"/>
        <dbReference type="ChEBI" id="CHEBI:33019"/>
        <dbReference type="ChEBI" id="CHEBI:57692"/>
        <dbReference type="ChEBI" id="CHEBI:58210"/>
        <dbReference type="EC" id="2.7.7.2"/>
    </reaction>
</comment>
<keyword evidence="10 15" id="KW-0274">FAD</keyword>
<evidence type="ECO:0000256" key="5">
    <source>
        <dbReference type="ARBA" id="ARBA00022643"/>
    </source>
</evidence>
<dbReference type="SMART" id="SM00904">
    <property type="entry name" value="Flavokinase"/>
    <property type="match status" value="1"/>
</dbReference>
<keyword evidence="7 15" id="KW-0548">Nucleotidyltransferase</keyword>
<dbReference type="InterPro" id="IPR014729">
    <property type="entry name" value="Rossmann-like_a/b/a_fold"/>
</dbReference>
<keyword evidence="11 15" id="KW-0067">ATP-binding</keyword>
<dbReference type="InterPro" id="IPR023468">
    <property type="entry name" value="Riboflavin_kinase"/>
</dbReference>
<dbReference type="FunFam" id="3.40.50.620:FF:000021">
    <property type="entry name" value="Riboflavin biosynthesis protein"/>
    <property type="match status" value="1"/>
</dbReference>
<evidence type="ECO:0000256" key="10">
    <source>
        <dbReference type="ARBA" id="ARBA00022827"/>
    </source>
</evidence>
<dbReference type="GO" id="GO:0008531">
    <property type="term" value="F:riboflavin kinase activity"/>
    <property type="evidence" value="ECO:0007669"/>
    <property type="project" value="UniProtKB-UniRule"/>
</dbReference>
<evidence type="ECO:0000256" key="6">
    <source>
        <dbReference type="ARBA" id="ARBA00022679"/>
    </source>
</evidence>
<comment type="catalytic activity">
    <reaction evidence="13 15">
        <text>riboflavin + ATP = FMN + ADP + H(+)</text>
        <dbReference type="Rhea" id="RHEA:14357"/>
        <dbReference type="ChEBI" id="CHEBI:15378"/>
        <dbReference type="ChEBI" id="CHEBI:30616"/>
        <dbReference type="ChEBI" id="CHEBI:57986"/>
        <dbReference type="ChEBI" id="CHEBI:58210"/>
        <dbReference type="ChEBI" id="CHEBI:456216"/>
        <dbReference type="EC" id="2.7.1.26"/>
    </reaction>
</comment>
<reference evidence="18" key="1">
    <citation type="submission" date="2016-01" db="EMBL/GenBank/DDBJ databases">
        <title>Draft genome sequence of Thermodesulfovibrio aggregans strain TGE-P1.</title>
        <authorList>
            <person name="Sekiguchi Y."/>
            <person name="Ohashi A."/>
            <person name="Matsuura N."/>
            <person name="Tourlousse M.D."/>
        </authorList>
    </citation>
    <scope>NUCLEOTIDE SEQUENCE [LARGE SCALE GENOMIC DNA]</scope>
    <source>
        <strain evidence="18">TGE-P1</strain>
    </source>
</reference>
<protein>
    <recommendedName>
        <fullName evidence="15">Riboflavin biosynthesis protein</fullName>
    </recommendedName>
    <domain>
        <recommendedName>
            <fullName evidence="15">Riboflavin kinase</fullName>
            <ecNumber evidence="15">2.7.1.26</ecNumber>
        </recommendedName>
        <alternativeName>
            <fullName evidence="15">Flavokinase</fullName>
        </alternativeName>
    </domain>
    <domain>
        <recommendedName>
            <fullName evidence="15">FMN adenylyltransferase</fullName>
            <ecNumber evidence="15">2.7.7.2</ecNumber>
        </recommendedName>
        <alternativeName>
            <fullName evidence="15">FAD pyrophosphorylase</fullName>
        </alternativeName>
        <alternativeName>
            <fullName evidence="15">FAD synthase</fullName>
        </alternativeName>
    </domain>
</protein>
<dbReference type="NCBIfam" id="NF004162">
    <property type="entry name" value="PRK05627.1-5"/>
    <property type="match status" value="1"/>
</dbReference>
<keyword evidence="4 15" id="KW-0285">Flavoprotein</keyword>
<dbReference type="GO" id="GO:0009398">
    <property type="term" value="P:FMN biosynthetic process"/>
    <property type="evidence" value="ECO:0007669"/>
    <property type="project" value="UniProtKB-UniRule"/>
</dbReference>
<dbReference type="SUPFAM" id="SSF52374">
    <property type="entry name" value="Nucleotidylyl transferase"/>
    <property type="match status" value="1"/>
</dbReference>
<dbReference type="NCBIfam" id="TIGR00125">
    <property type="entry name" value="cyt_tran_rel"/>
    <property type="match status" value="1"/>
</dbReference>
<evidence type="ECO:0000259" key="16">
    <source>
        <dbReference type="SMART" id="SM00904"/>
    </source>
</evidence>
<dbReference type="CDD" id="cd02064">
    <property type="entry name" value="FAD_synthetase_N"/>
    <property type="match status" value="1"/>
</dbReference>
<dbReference type="EC" id="2.7.7.2" evidence="15"/>
<dbReference type="AlphaFoldDB" id="A0A0U9HQV6"/>
<evidence type="ECO:0000256" key="15">
    <source>
        <dbReference type="PIRNR" id="PIRNR004491"/>
    </source>
</evidence>
<dbReference type="InterPro" id="IPR015865">
    <property type="entry name" value="Riboflavin_kinase_bac/euk"/>
</dbReference>
<evidence type="ECO:0000256" key="11">
    <source>
        <dbReference type="ARBA" id="ARBA00022840"/>
    </source>
</evidence>
<comment type="function">
    <text evidence="1">Catalyzes the phosphorylation of riboflavin to FMN followed by the adenylation of FMN to FAD.</text>
</comment>
<evidence type="ECO:0000256" key="8">
    <source>
        <dbReference type="ARBA" id="ARBA00022741"/>
    </source>
</evidence>
<dbReference type="InterPro" id="IPR004821">
    <property type="entry name" value="Cyt_trans-like"/>
</dbReference>
<keyword evidence="5 15" id="KW-0288">FMN</keyword>
<keyword evidence="18" id="KW-1185">Reference proteome</keyword>
<evidence type="ECO:0000256" key="1">
    <source>
        <dbReference type="ARBA" id="ARBA00002121"/>
    </source>
</evidence>
<dbReference type="RefSeq" id="WP_059176865.1">
    <property type="nucleotide sequence ID" value="NZ_BCNO01000002.1"/>
</dbReference>
<keyword evidence="12" id="KW-0511">Multifunctional enzyme</keyword>
<dbReference type="OrthoDB" id="9803667at2"/>
<dbReference type="Pfam" id="PF06574">
    <property type="entry name" value="FAD_syn"/>
    <property type="match status" value="1"/>
</dbReference>
<comment type="pathway">
    <text evidence="2 15">Cofactor biosynthesis; FAD biosynthesis; FAD from FMN: step 1/1.</text>
</comment>
<dbReference type="Pfam" id="PF01687">
    <property type="entry name" value="Flavokinase"/>
    <property type="match status" value="1"/>
</dbReference>
<dbReference type="Gene3D" id="2.40.30.30">
    <property type="entry name" value="Riboflavin kinase-like"/>
    <property type="match status" value="1"/>
</dbReference>
<dbReference type="NCBIfam" id="TIGR00083">
    <property type="entry name" value="ribF"/>
    <property type="match status" value="1"/>
</dbReference>
<comment type="similarity">
    <text evidence="15">Belongs to the ribF family.</text>
</comment>
<organism evidence="17 18">
    <name type="scientific">Thermodesulfovibrio aggregans</name>
    <dbReference type="NCBI Taxonomy" id="86166"/>
    <lineage>
        <taxon>Bacteria</taxon>
        <taxon>Pseudomonadati</taxon>
        <taxon>Nitrospirota</taxon>
        <taxon>Thermodesulfovibrionia</taxon>
        <taxon>Thermodesulfovibrionales</taxon>
        <taxon>Thermodesulfovibrionaceae</taxon>
        <taxon>Thermodesulfovibrio</taxon>
    </lineage>
</organism>
<dbReference type="InterPro" id="IPR015864">
    <property type="entry name" value="FAD_synthase"/>
</dbReference>
<comment type="pathway">
    <text evidence="3 15">Cofactor biosynthesis; FMN biosynthesis; FMN from riboflavin (ATP route): step 1/1.</text>
</comment>
<evidence type="ECO:0000313" key="18">
    <source>
        <dbReference type="Proteomes" id="UP000054976"/>
    </source>
</evidence>
<dbReference type="PIRSF" id="PIRSF004491">
    <property type="entry name" value="FAD_Synth"/>
    <property type="match status" value="1"/>
</dbReference>
<comment type="caution">
    <text evidence="17">The sequence shown here is derived from an EMBL/GenBank/DDBJ whole genome shotgun (WGS) entry which is preliminary data.</text>
</comment>
<dbReference type="PANTHER" id="PTHR22749:SF6">
    <property type="entry name" value="RIBOFLAVIN KINASE"/>
    <property type="match status" value="1"/>
</dbReference>
<dbReference type="InterPro" id="IPR002606">
    <property type="entry name" value="Riboflavin_kinase_bac"/>
</dbReference>
<gene>
    <name evidence="17" type="ORF">TAGGR_2324</name>
</gene>
<dbReference type="Proteomes" id="UP000054976">
    <property type="component" value="Unassembled WGS sequence"/>
</dbReference>
<evidence type="ECO:0000256" key="12">
    <source>
        <dbReference type="ARBA" id="ARBA00023268"/>
    </source>
</evidence>
<evidence type="ECO:0000256" key="13">
    <source>
        <dbReference type="ARBA" id="ARBA00047880"/>
    </source>
</evidence>
<dbReference type="InterPro" id="IPR023465">
    <property type="entry name" value="Riboflavin_kinase_dom_sf"/>
</dbReference>
<evidence type="ECO:0000256" key="14">
    <source>
        <dbReference type="ARBA" id="ARBA00049494"/>
    </source>
</evidence>
<feature type="domain" description="Riboflavin kinase" evidence="16">
    <location>
        <begin position="181"/>
        <end position="306"/>
    </location>
</feature>
<dbReference type="GO" id="GO:0005524">
    <property type="term" value="F:ATP binding"/>
    <property type="evidence" value="ECO:0007669"/>
    <property type="project" value="UniProtKB-UniRule"/>
</dbReference>
<keyword evidence="6 15" id="KW-0808">Transferase</keyword>
<dbReference type="UniPathway" id="UPA00276">
    <property type="reaction ID" value="UER00406"/>
</dbReference>
<keyword evidence="9 15" id="KW-0418">Kinase</keyword>
<proteinExistence type="inferred from homology"/>
<evidence type="ECO:0000256" key="2">
    <source>
        <dbReference type="ARBA" id="ARBA00004726"/>
    </source>
</evidence>